<evidence type="ECO:0000313" key="13">
    <source>
        <dbReference type="EMBL" id="CAB4994911.1"/>
    </source>
</evidence>
<accession>A0A6J6TAP9</accession>
<evidence type="ECO:0000256" key="2">
    <source>
        <dbReference type="ARBA" id="ARBA00009347"/>
    </source>
</evidence>
<evidence type="ECO:0000256" key="3">
    <source>
        <dbReference type="ARBA" id="ARBA00022630"/>
    </source>
</evidence>
<dbReference type="FunFam" id="2.40.110.10:FF:000011">
    <property type="entry name" value="Acyl-CoA dehydrogenase FadE34"/>
    <property type="match status" value="1"/>
</dbReference>
<dbReference type="InterPro" id="IPR009075">
    <property type="entry name" value="AcylCo_DH/oxidase_C"/>
</dbReference>
<dbReference type="Gene3D" id="2.40.110.10">
    <property type="entry name" value="Butyryl-CoA Dehydrogenase, subunit A, domain 2"/>
    <property type="match status" value="1"/>
</dbReference>
<dbReference type="Gene3D" id="1.10.540.10">
    <property type="entry name" value="Acyl-CoA dehydrogenase/oxidase, N-terminal domain"/>
    <property type="match status" value="1"/>
</dbReference>
<dbReference type="EMBL" id="CAEZYF010000030">
    <property type="protein sequence ID" value="CAB4744210.1"/>
    <property type="molecule type" value="Genomic_DNA"/>
</dbReference>
<dbReference type="InterPro" id="IPR006091">
    <property type="entry name" value="Acyl-CoA_Oxase/DH_mid-dom"/>
</dbReference>
<dbReference type="InterPro" id="IPR052161">
    <property type="entry name" value="Mycobact_Acyl-CoA_DH"/>
</dbReference>
<dbReference type="InterPro" id="IPR009100">
    <property type="entry name" value="AcylCoA_DH/oxidase_NM_dom_sf"/>
</dbReference>
<organism evidence="10">
    <name type="scientific">freshwater metagenome</name>
    <dbReference type="NCBI Taxonomy" id="449393"/>
    <lineage>
        <taxon>unclassified sequences</taxon>
        <taxon>metagenomes</taxon>
        <taxon>ecological metagenomes</taxon>
    </lineage>
</organism>
<comment type="cofactor">
    <cofactor evidence="1">
        <name>FAD</name>
        <dbReference type="ChEBI" id="CHEBI:57692"/>
    </cofactor>
</comment>
<evidence type="ECO:0000259" key="7">
    <source>
        <dbReference type="Pfam" id="PF02770"/>
    </source>
</evidence>
<dbReference type="SUPFAM" id="SSF47203">
    <property type="entry name" value="Acyl-CoA dehydrogenase C-terminal domain-like"/>
    <property type="match status" value="1"/>
</dbReference>
<comment type="similarity">
    <text evidence="2">Belongs to the acyl-CoA dehydrogenase family.</text>
</comment>
<keyword evidence="4" id="KW-0274">FAD</keyword>
<dbReference type="EMBL" id="CAFBOL010000045">
    <property type="protein sequence ID" value="CAB4994911.1"/>
    <property type="molecule type" value="Genomic_DNA"/>
</dbReference>
<dbReference type="GO" id="GO:0050660">
    <property type="term" value="F:flavin adenine dinucleotide binding"/>
    <property type="evidence" value="ECO:0007669"/>
    <property type="project" value="InterPro"/>
</dbReference>
<evidence type="ECO:0000313" key="9">
    <source>
        <dbReference type="EMBL" id="CAB4365537.1"/>
    </source>
</evidence>
<evidence type="ECO:0000256" key="4">
    <source>
        <dbReference type="ARBA" id="ARBA00022827"/>
    </source>
</evidence>
<evidence type="ECO:0000259" key="8">
    <source>
        <dbReference type="Pfam" id="PF02771"/>
    </source>
</evidence>
<protein>
    <submittedName>
        <fullName evidence="10">Unannotated protein</fullName>
    </submittedName>
</protein>
<dbReference type="InterPro" id="IPR036250">
    <property type="entry name" value="AcylCo_DH-like_C"/>
</dbReference>
<dbReference type="InterPro" id="IPR037069">
    <property type="entry name" value="AcylCoA_DH/ox_N_sf"/>
</dbReference>
<dbReference type="EMBL" id="CAESGF010000035">
    <property type="protein sequence ID" value="CAB4365537.1"/>
    <property type="molecule type" value="Genomic_DNA"/>
</dbReference>
<feature type="domain" description="Acyl-CoA dehydrogenase/oxidase N-terminal" evidence="8">
    <location>
        <begin position="43"/>
        <end position="128"/>
    </location>
</feature>
<evidence type="ECO:0000256" key="1">
    <source>
        <dbReference type="ARBA" id="ARBA00001974"/>
    </source>
</evidence>
<evidence type="ECO:0000313" key="12">
    <source>
        <dbReference type="EMBL" id="CAB4960765.1"/>
    </source>
</evidence>
<sequence length="375" mass="40611">MSSSVDLVEFRNRCDRWFAERYEPLDPERHDVPGLIAHTTDDHDAPMREARRHQRALWDSGLAGLTVERRYGGKGLPPEAEMILAEVAGAYMVPSMVPLSVGLSLALSTLVQFGSEETCAARVPRILDASEVWCQLFSEPEAGSDLAALRTTATRVDDGYLIEGQKVWTSFAQHSAYGLLLARTGPAEDRHRGLSLFLLPMDAPGVTVRPLREITGGTHFNEVFLDAVALPTSSLLGVEGGGWAAAMFTLGNERNLSTQRSRPRWKRLHELAGGSGALDAVARDRLVRLAIAEELQRVGSLPGSAAKLVRSQIEVMASQLAVDLLGAAATAHDDSATEVAAAVHWFLGARANRIAGGTDEIQRNIIAERILGLPR</sequence>
<reference evidence="10" key="1">
    <citation type="submission" date="2020-05" db="EMBL/GenBank/DDBJ databases">
        <authorList>
            <person name="Chiriac C."/>
            <person name="Salcher M."/>
            <person name="Ghai R."/>
            <person name="Kavagutti S V."/>
        </authorList>
    </citation>
    <scope>NUCLEOTIDE SEQUENCE</scope>
</reference>
<dbReference type="GO" id="GO:0005886">
    <property type="term" value="C:plasma membrane"/>
    <property type="evidence" value="ECO:0007669"/>
    <property type="project" value="TreeGrafter"/>
</dbReference>
<evidence type="ECO:0000256" key="5">
    <source>
        <dbReference type="ARBA" id="ARBA00023002"/>
    </source>
</evidence>
<name>A0A6J6TAP9_9ZZZZ</name>
<feature type="domain" description="Acyl-CoA dehydrogenase/oxidase C-terminal" evidence="6">
    <location>
        <begin position="300"/>
        <end position="371"/>
    </location>
</feature>
<dbReference type="InterPro" id="IPR013786">
    <property type="entry name" value="AcylCoA_DH/ox_N"/>
</dbReference>
<dbReference type="Gene3D" id="1.20.140.10">
    <property type="entry name" value="Butyryl-CoA Dehydrogenase, subunit A, domain 3"/>
    <property type="match status" value="1"/>
</dbReference>
<evidence type="ECO:0000313" key="10">
    <source>
        <dbReference type="EMBL" id="CAB4744210.1"/>
    </source>
</evidence>
<dbReference type="Pfam" id="PF02770">
    <property type="entry name" value="Acyl-CoA_dh_M"/>
    <property type="match status" value="1"/>
</dbReference>
<evidence type="ECO:0000259" key="6">
    <source>
        <dbReference type="Pfam" id="PF00441"/>
    </source>
</evidence>
<dbReference type="EMBL" id="CAFBMT010000049">
    <property type="protein sequence ID" value="CAB4960765.1"/>
    <property type="molecule type" value="Genomic_DNA"/>
</dbReference>
<dbReference type="EMBL" id="CAFAAV010000045">
    <property type="protein sequence ID" value="CAB4811958.1"/>
    <property type="molecule type" value="Genomic_DNA"/>
</dbReference>
<dbReference type="GO" id="GO:0016627">
    <property type="term" value="F:oxidoreductase activity, acting on the CH-CH group of donors"/>
    <property type="evidence" value="ECO:0007669"/>
    <property type="project" value="InterPro"/>
</dbReference>
<dbReference type="AlphaFoldDB" id="A0A6J6TAP9"/>
<proteinExistence type="inferred from homology"/>
<gene>
    <name evidence="10" type="ORF">UFOPK2656_03125</name>
    <name evidence="11" type="ORF">UFOPK3099_00803</name>
    <name evidence="12" type="ORF">UFOPK3651_03500</name>
    <name evidence="13" type="ORF">UFOPK3931_01726</name>
    <name evidence="9" type="ORF">UFOPK4189_03280</name>
</gene>
<keyword evidence="3" id="KW-0285">Flavoprotein</keyword>
<dbReference type="PANTHER" id="PTHR43292:SF3">
    <property type="entry name" value="ACYL-COA DEHYDROGENASE FADE29"/>
    <property type="match status" value="1"/>
</dbReference>
<dbReference type="SUPFAM" id="SSF56645">
    <property type="entry name" value="Acyl-CoA dehydrogenase NM domain-like"/>
    <property type="match status" value="1"/>
</dbReference>
<feature type="domain" description="Acyl-CoA oxidase/dehydrogenase middle" evidence="7">
    <location>
        <begin position="134"/>
        <end position="226"/>
    </location>
</feature>
<dbReference type="InterPro" id="IPR046373">
    <property type="entry name" value="Acyl-CoA_Oxase/DH_mid-dom_sf"/>
</dbReference>
<evidence type="ECO:0000313" key="11">
    <source>
        <dbReference type="EMBL" id="CAB4811958.1"/>
    </source>
</evidence>
<dbReference type="Pfam" id="PF00441">
    <property type="entry name" value="Acyl-CoA_dh_1"/>
    <property type="match status" value="1"/>
</dbReference>
<dbReference type="PANTHER" id="PTHR43292">
    <property type="entry name" value="ACYL-COA DEHYDROGENASE"/>
    <property type="match status" value="1"/>
</dbReference>
<dbReference type="Pfam" id="PF02771">
    <property type="entry name" value="Acyl-CoA_dh_N"/>
    <property type="match status" value="1"/>
</dbReference>
<keyword evidence="5" id="KW-0560">Oxidoreductase</keyword>